<accession>A0A0M9FY10</accession>
<keyword evidence="3" id="KW-1185">Reference proteome</keyword>
<organism evidence="2 3">
    <name type="scientific">Leptomonas pyrrhocoris</name>
    <name type="common">Firebug parasite</name>
    <dbReference type="NCBI Taxonomy" id="157538"/>
    <lineage>
        <taxon>Eukaryota</taxon>
        <taxon>Discoba</taxon>
        <taxon>Euglenozoa</taxon>
        <taxon>Kinetoplastea</taxon>
        <taxon>Metakinetoplastina</taxon>
        <taxon>Trypanosomatida</taxon>
        <taxon>Trypanosomatidae</taxon>
        <taxon>Leishmaniinae</taxon>
        <taxon>Leptomonas</taxon>
    </lineage>
</organism>
<dbReference type="Proteomes" id="UP000037923">
    <property type="component" value="Unassembled WGS sequence"/>
</dbReference>
<dbReference type="EMBL" id="LGTL01000013">
    <property type="protein sequence ID" value="KPA78440.1"/>
    <property type="molecule type" value="Genomic_DNA"/>
</dbReference>
<evidence type="ECO:0000313" key="3">
    <source>
        <dbReference type="Proteomes" id="UP000037923"/>
    </source>
</evidence>
<name>A0A0M9FY10_LEPPY</name>
<protein>
    <submittedName>
        <fullName evidence="2">Uncharacterized protein</fullName>
    </submittedName>
</protein>
<dbReference type="VEuPathDB" id="TriTrypDB:LpyrH10_13_0120"/>
<evidence type="ECO:0000313" key="2">
    <source>
        <dbReference type="EMBL" id="KPA78440.1"/>
    </source>
</evidence>
<feature type="region of interest" description="Disordered" evidence="1">
    <location>
        <begin position="122"/>
        <end position="150"/>
    </location>
</feature>
<dbReference type="GeneID" id="26906356"/>
<proteinExistence type="predicted"/>
<dbReference type="RefSeq" id="XP_015656879.1">
    <property type="nucleotide sequence ID" value="XM_015804305.1"/>
</dbReference>
<dbReference type="AlphaFoldDB" id="A0A0M9FY10"/>
<gene>
    <name evidence="2" type="ORF">ABB37_06067</name>
</gene>
<sequence length="150" mass="16500">MHFLTCDKDCTLVEFARVHNVHHRDLWLPLEAALPRRAGPHTLVTVGANTAMALWDGSTNSLSFDKRSICVKLQVADALSCEHTSVHIDPSATPRGCTVFVRWDRKGVKLLHPPTQVLHCSAEKEQLRSSSRSTVAGAKHSRANDDGRAA</sequence>
<reference evidence="2 3" key="1">
    <citation type="submission" date="2015-07" db="EMBL/GenBank/DDBJ databases">
        <title>High-quality genome of monoxenous trypanosomatid Leptomonas pyrrhocoris.</title>
        <authorList>
            <person name="Flegontov P."/>
            <person name="Butenko A."/>
            <person name="Firsov S."/>
            <person name="Vlcek C."/>
            <person name="Logacheva M.D."/>
            <person name="Field M."/>
            <person name="Filatov D."/>
            <person name="Flegontova O."/>
            <person name="Gerasimov E."/>
            <person name="Jackson A.P."/>
            <person name="Kelly S."/>
            <person name="Opperdoes F."/>
            <person name="O'Reilly A."/>
            <person name="Votypka J."/>
            <person name="Yurchenko V."/>
            <person name="Lukes J."/>
        </authorList>
    </citation>
    <scope>NUCLEOTIDE SEQUENCE [LARGE SCALE GENOMIC DNA]</scope>
    <source>
        <strain evidence="2">H10</strain>
    </source>
</reference>
<evidence type="ECO:0000256" key="1">
    <source>
        <dbReference type="SAM" id="MobiDB-lite"/>
    </source>
</evidence>
<comment type="caution">
    <text evidence="2">The sequence shown here is derived from an EMBL/GenBank/DDBJ whole genome shotgun (WGS) entry which is preliminary data.</text>
</comment>